<evidence type="ECO:0000313" key="2">
    <source>
        <dbReference type="Proteomes" id="UP000012015"/>
    </source>
</evidence>
<organism evidence="1 2">
    <name type="scientific">Paeniglutamicibacter gangotriensis Lz1y</name>
    <dbReference type="NCBI Taxonomy" id="1276920"/>
    <lineage>
        <taxon>Bacteria</taxon>
        <taxon>Bacillati</taxon>
        <taxon>Actinomycetota</taxon>
        <taxon>Actinomycetes</taxon>
        <taxon>Micrococcales</taxon>
        <taxon>Micrococcaceae</taxon>
        <taxon>Paeniglutamicibacter</taxon>
    </lineage>
</organism>
<protein>
    <submittedName>
        <fullName evidence="1">Uncharacterized protein</fullName>
    </submittedName>
</protein>
<dbReference type="EMBL" id="AOCK01000005">
    <property type="protein sequence ID" value="EMQ98634.1"/>
    <property type="molecule type" value="Genomic_DNA"/>
</dbReference>
<keyword evidence="2" id="KW-1185">Reference proteome</keyword>
<comment type="caution">
    <text evidence="1">The sequence shown here is derived from an EMBL/GenBank/DDBJ whole genome shotgun (WGS) entry which is preliminary data.</text>
</comment>
<evidence type="ECO:0000313" key="1">
    <source>
        <dbReference type="EMBL" id="EMQ98634.1"/>
    </source>
</evidence>
<gene>
    <name evidence="1" type="ORF">ADIAG_02063</name>
</gene>
<accession>M7NA19</accession>
<proteinExistence type="predicted"/>
<reference evidence="1 2" key="1">
    <citation type="journal article" date="2013" name="Genome Announc.">
        <title>Draft Genome Sequence of Arthrobacter gangotriensis Strain Lz1yT, Isolated from a Penguin Rookery Soil Sample Collected in Antarctica, near the Indian Station Dakshin Gangotri.</title>
        <authorList>
            <person name="Shivaji S."/>
            <person name="Ara S."/>
            <person name="Bandi S."/>
            <person name="Singh A."/>
            <person name="Kumar Pinnaka A."/>
        </authorList>
    </citation>
    <scope>NUCLEOTIDE SEQUENCE [LARGE SCALE GENOMIC DNA]</scope>
    <source>
        <strain evidence="1 2">Lz1y</strain>
    </source>
</reference>
<dbReference type="STRING" id="1276920.ADIAG_02063"/>
<sequence>MAGARMPPPAAGACVVSASGDEFPAQVGEDTFSFGDRYLRVGCIWPQRARNDQISLSSSILKRYP</sequence>
<dbReference type="Proteomes" id="UP000012015">
    <property type="component" value="Unassembled WGS sequence"/>
</dbReference>
<dbReference type="AlphaFoldDB" id="M7NA19"/>
<name>M7NA19_9MICC</name>